<feature type="region of interest" description="Disordered" evidence="1">
    <location>
        <begin position="66"/>
        <end position="126"/>
    </location>
</feature>
<keyword evidence="2" id="KW-0812">Transmembrane</keyword>
<evidence type="ECO:0000256" key="2">
    <source>
        <dbReference type="SAM" id="Phobius"/>
    </source>
</evidence>
<reference evidence="3" key="1">
    <citation type="submission" date="2019-01" db="EMBL/GenBank/DDBJ databases">
        <title>Draft genome sequences of three monokaryotic isolates of the white-rot basidiomycete fungus Dichomitus squalens.</title>
        <authorList>
            <consortium name="DOE Joint Genome Institute"/>
            <person name="Lopez S.C."/>
            <person name="Andreopoulos B."/>
            <person name="Pangilinan J."/>
            <person name="Lipzen A."/>
            <person name="Riley R."/>
            <person name="Ahrendt S."/>
            <person name="Ng V."/>
            <person name="Barry K."/>
            <person name="Daum C."/>
            <person name="Grigoriev I.V."/>
            <person name="Hilden K.S."/>
            <person name="Makela M.R."/>
            <person name="de Vries R.P."/>
        </authorList>
    </citation>
    <scope>NUCLEOTIDE SEQUENCE [LARGE SCALE GENOMIC DNA]</scope>
    <source>
        <strain evidence="3">OM18370.1</strain>
    </source>
</reference>
<gene>
    <name evidence="3" type="ORF">BD311DRAFT_789603</name>
</gene>
<organism evidence="3">
    <name type="scientific">Dichomitus squalens</name>
    <dbReference type="NCBI Taxonomy" id="114155"/>
    <lineage>
        <taxon>Eukaryota</taxon>
        <taxon>Fungi</taxon>
        <taxon>Dikarya</taxon>
        <taxon>Basidiomycota</taxon>
        <taxon>Agaricomycotina</taxon>
        <taxon>Agaricomycetes</taxon>
        <taxon>Polyporales</taxon>
        <taxon>Polyporaceae</taxon>
        <taxon>Dichomitus</taxon>
    </lineage>
</organism>
<feature type="compositionally biased region" description="Polar residues" evidence="1">
    <location>
        <begin position="81"/>
        <end position="104"/>
    </location>
</feature>
<feature type="compositionally biased region" description="Low complexity" evidence="1">
    <location>
        <begin position="213"/>
        <end position="226"/>
    </location>
</feature>
<dbReference type="EMBL" id="ML143441">
    <property type="protein sequence ID" value="TBU26753.1"/>
    <property type="molecule type" value="Genomic_DNA"/>
</dbReference>
<feature type="compositionally biased region" description="Polar residues" evidence="1">
    <location>
        <begin position="246"/>
        <end position="274"/>
    </location>
</feature>
<feature type="region of interest" description="Disordered" evidence="1">
    <location>
        <begin position="323"/>
        <end position="373"/>
    </location>
</feature>
<feature type="compositionally biased region" description="Polar residues" evidence="1">
    <location>
        <begin position="325"/>
        <end position="345"/>
    </location>
</feature>
<keyword evidence="2" id="KW-1133">Transmembrane helix</keyword>
<accession>A0A4V2JZX6</accession>
<dbReference type="OrthoDB" id="2745158at2759"/>
<feature type="compositionally biased region" description="Low complexity" evidence="1">
    <location>
        <begin position="285"/>
        <end position="296"/>
    </location>
</feature>
<feature type="compositionally biased region" description="Low complexity" evidence="1">
    <location>
        <begin position="356"/>
        <end position="373"/>
    </location>
</feature>
<feature type="region of interest" description="Disordered" evidence="1">
    <location>
        <begin position="198"/>
        <end position="308"/>
    </location>
</feature>
<feature type="transmembrane region" description="Helical" evidence="2">
    <location>
        <begin position="6"/>
        <end position="29"/>
    </location>
</feature>
<dbReference type="AlphaFoldDB" id="A0A4V2JZX6"/>
<dbReference type="Proteomes" id="UP000292957">
    <property type="component" value="Unassembled WGS sequence"/>
</dbReference>
<proteinExistence type="predicted"/>
<protein>
    <submittedName>
        <fullName evidence="3">Uncharacterized protein</fullName>
    </submittedName>
</protein>
<name>A0A4V2JZX6_9APHY</name>
<sequence length="531" mass="56929">MVSTGWRTASAVIIIVVGSALFTFAVFVYRRRRYLRQDPNRPEMRQRFMRSNADDPEAHVSLLRASDMTPPVPPKPPTMSHGRSLSGQTPTFPTHGRSLSNGPTNEWGEPDRQRTRSTPTRVPVPPMFPEHQVVVERPSYDGEGGAPISMPEPSLSHTPSIFERIQLPRIQFTTSGGGRKGRFPSLQIAFVRESNQVISSPADGYHPPPNNEGPPLSASSGSSSLSRPFATMSTSPLPHIKPVSPISMTLSTVSVSRQSPSTVGPRSDTSTVDTPSPREPSLPASTSSDITSPSDSRLGSPASINTAGLDDFSRNLFSRKLSTEGGHTSSGFTLSRGSSCQTGRPTSDPGRPARQSSLSSGSASASGSSSKAANLRRASTWVPNVLASYSPWHNVVPDALTDSSSRPGERERGDSQVESPTGQIRVADAYRPMPTLEENPSEVSPVTLALSLPESPPLQAVRDSLQPGWQEQDEGRPAAEPPESAERLSSSRVSWGSVHELLAQVQRESTEMLPSPHDASPPQSPSVPHVS</sequence>
<evidence type="ECO:0000256" key="1">
    <source>
        <dbReference type="SAM" id="MobiDB-lite"/>
    </source>
</evidence>
<feature type="region of interest" description="Disordered" evidence="1">
    <location>
        <begin position="395"/>
        <end position="531"/>
    </location>
</feature>
<evidence type="ECO:0000313" key="3">
    <source>
        <dbReference type="EMBL" id="TBU26753.1"/>
    </source>
</evidence>
<keyword evidence="2" id="KW-0472">Membrane</keyword>